<dbReference type="Pfam" id="PF00575">
    <property type="entry name" value="S1"/>
    <property type="match status" value="1"/>
</dbReference>
<dbReference type="InterPro" id="IPR003029">
    <property type="entry name" value="S1_domain"/>
</dbReference>
<gene>
    <name evidence="3" type="ORF">ACFO4L_14430</name>
</gene>
<protein>
    <submittedName>
        <fullName evidence="3">S1 RNA-binding domain-containing protein</fullName>
    </submittedName>
</protein>
<evidence type="ECO:0000256" key="1">
    <source>
        <dbReference type="SAM" id="MobiDB-lite"/>
    </source>
</evidence>
<feature type="region of interest" description="Disordered" evidence="1">
    <location>
        <begin position="74"/>
        <end position="124"/>
    </location>
</feature>
<dbReference type="PROSITE" id="PS50126">
    <property type="entry name" value="S1"/>
    <property type="match status" value="1"/>
</dbReference>
<dbReference type="PANTHER" id="PTHR10724">
    <property type="entry name" value="30S RIBOSOMAL PROTEIN S1"/>
    <property type="match status" value="1"/>
</dbReference>
<proteinExistence type="predicted"/>
<comment type="caution">
    <text evidence="3">The sequence shown here is derived from an EMBL/GenBank/DDBJ whole genome shotgun (WGS) entry which is preliminary data.</text>
</comment>
<evidence type="ECO:0000313" key="4">
    <source>
        <dbReference type="Proteomes" id="UP001595896"/>
    </source>
</evidence>
<accession>A0ABV9P0H3</accession>
<name>A0ABV9P0H3_9BACI</name>
<dbReference type="Proteomes" id="UP001595896">
    <property type="component" value="Unassembled WGS sequence"/>
</dbReference>
<feature type="compositionally biased region" description="Basic and acidic residues" evidence="1">
    <location>
        <begin position="92"/>
        <end position="124"/>
    </location>
</feature>
<dbReference type="EMBL" id="JBHSGK010000016">
    <property type="protein sequence ID" value="MFC4737775.1"/>
    <property type="molecule type" value="Genomic_DNA"/>
</dbReference>
<keyword evidence="4" id="KW-1185">Reference proteome</keyword>
<dbReference type="Gene3D" id="2.40.50.140">
    <property type="entry name" value="Nucleic acid-binding proteins"/>
    <property type="match status" value="1"/>
</dbReference>
<organism evidence="3 4">
    <name type="scientific">Bacillus daqingensis</name>
    <dbReference type="NCBI Taxonomy" id="872396"/>
    <lineage>
        <taxon>Bacteria</taxon>
        <taxon>Bacillati</taxon>
        <taxon>Bacillota</taxon>
        <taxon>Bacilli</taxon>
        <taxon>Bacillales</taxon>
        <taxon>Bacillaceae</taxon>
        <taxon>Bacillus</taxon>
    </lineage>
</organism>
<dbReference type="RefSeq" id="WP_377910368.1">
    <property type="nucleotide sequence ID" value="NZ_JBHSGK010000016.1"/>
</dbReference>
<evidence type="ECO:0000259" key="2">
    <source>
        <dbReference type="PROSITE" id="PS50126"/>
    </source>
</evidence>
<sequence length="124" mass="13897">MTVESGRTYTGRVTGVKPFGAFVKLPDGKTGLVHISEVAESYVKEVSDFVEAGQDVQVKVLEIKDDGKIALSMKQAGSETKSRRKKESPAAFEEKMNRFLKDSEERLSTLRSKTDDRKRGDRNR</sequence>
<dbReference type="PANTHER" id="PTHR10724:SF10">
    <property type="entry name" value="S1 RNA-BINDING DOMAIN-CONTAINING PROTEIN 1"/>
    <property type="match status" value="1"/>
</dbReference>
<dbReference type="SMART" id="SM00316">
    <property type="entry name" value="S1"/>
    <property type="match status" value="1"/>
</dbReference>
<dbReference type="InterPro" id="IPR012340">
    <property type="entry name" value="NA-bd_OB-fold"/>
</dbReference>
<dbReference type="SUPFAM" id="SSF50249">
    <property type="entry name" value="Nucleic acid-binding proteins"/>
    <property type="match status" value="1"/>
</dbReference>
<evidence type="ECO:0000313" key="3">
    <source>
        <dbReference type="EMBL" id="MFC4737775.1"/>
    </source>
</evidence>
<dbReference type="InterPro" id="IPR050437">
    <property type="entry name" value="Ribos_protein_bS1-like"/>
</dbReference>
<reference evidence="4" key="1">
    <citation type="journal article" date="2019" name="Int. J. Syst. Evol. Microbiol.">
        <title>The Global Catalogue of Microorganisms (GCM) 10K type strain sequencing project: providing services to taxonomists for standard genome sequencing and annotation.</title>
        <authorList>
            <consortium name="The Broad Institute Genomics Platform"/>
            <consortium name="The Broad Institute Genome Sequencing Center for Infectious Disease"/>
            <person name="Wu L."/>
            <person name="Ma J."/>
        </authorList>
    </citation>
    <scope>NUCLEOTIDE SEQUENCE [LARGE SCALE GENOMIC DNA]</scope>
    <source>
        <strain evidence="4">JCM 12165</strain>
    </source>
</reference>
<feature type="domain" description="S1 motif" evidence="2">
    <location>
        <begin position="6"/>
        <end position="74"/>
    </location>
</feature>